<reference evidence="1" key="5">
    <citation type="journal article" date="2021" name="G3 (Bethesda)">
        <title>Aegilops tauschii genome assembly Aet v5.0 features greater sequence contiguity and improved annotation.</title>
        <authorList>
            <person name="Wang L."/>
            <person name="Zhu T."/>
            <person name="Rodriguez J.C."/>
            <person name="Deal K.R."/>
            <person name="Dubcovsky J."/>
            <person name="McGuire P.E."/>
            <person name="Lux T."/>
            <person name="Spannagl M."/>
            <person name="Mayer K.F.X."/>
            <person name="Baldrich P."/>
            <person name="Meyers B.C."/>
            <person name="Huo N."/>
            <person name="Gu Y.Q."/>
            <person name="Zhou H."/>
            <person name="Devos K.M."/>
            <person name="Bennetzen J.L."/>
            <person name="Unver T."/>
            <person name="Budak H."/>
            <person name="Gulick P.J."/>
            <person name="Galiba G."/>
            <person name="Kalapos B."/>
            <person name="Nelson D.R."/>
            <person name="Li P."/>
            <person name="You F.M."/>
            <person name="Luo M.C."/>
            <person name="Dvorak J."/>
        </authorList>
    </citation>
    <scope>NUCLEOTIDE SEQUENCE [LARGE SCALE GENOMIC DNA]</scope>
    <source>
        <strain evidence="1">cv. AL8/78</strain>
    </source>
</reference>
<dbReference type="Gramene" id="AET5Gv20657900.2">
    <property type="protein sequence ID" value="AET5Gv20657900.2"/>
    <property type="gene ID" value="AET5Gv20657900"/>
</dbReference>
<dbReference type="AlphaFoldDB" id="A0A453L7I4"/>
<dbReference type="PANTHER" id="PTHR33186:SF15">
    <property type="entry name" value="OS06G0249850 PROTEIN"/>
    <property type="match status" value="1"/>
</dbReference>
<keyword evidence="2" id="KW-1185">Reference proteome</keyword>
<dbReference type="Proteomes" id="UP000015105">
    <property type="component" value="Chromosome 5D"/>
</dbReference>
<reference evidence="2" key="2">
    <citation type="journal article" date="2017" name="Nat. Plants">
        <title>The Aegilops tauschii genome reveals multiple impacts of transposons.</title>
        <authorList>
            <person name="Zhao G."/>
            <person name="Zou C."/>
            <person name="Li K."/>
            <person name="Wang K."/>
            <person name="Li T."/>
            <person name="Gao L."/>
            <person name="Zhang X."/>
            <person name="Wang H."/>
            <person name="Yang Z."/>
            <person name="Liu X."/>
            <person name="Jiang W."/>
            <person name="Mao L."/>
            <person name="Kong X."/>
            <person name="Jiao Y."/>
            <person name="Jia J."/>
        </authorList>
    </citation>
    <scope>NUCLEOTIDE SEQUENCE [LARGE SCALE GENOMIC DNA]</scope>
    <source>
        <strain evidence="2">cv. AL8/78</strain>
    </source>
</reference>
<dbReference type="EnsemblPlants" id="AET5Gv20657900.2">
    <property type="protein sequence ID" value="AET5Gv20657900.2"/>
    <property type="gene ID" value="AET5Gv20657900"/>
</dbReference>
<reference evidence="1" key="3">
    <citation type="journal article" date="2017" name="Nature">
        <title>Genome sequence of the progenitor of the wheat D genome Aegilops tauschii.</title>
        <authorList>
            <person name="Luo M.C."/>
            <person name="Gu Y.Q."/>
            <person name="Puiu D."/>
            <person name="Wang H."/>
            <person name="Twardziok S.O."/>
            <person name="Deal K.R."/>
            <person name="Huo N."/>
            <person name="Zhu T."/>
            <person name="Wang L."/>
            <person name="Wang Y."/>
            <person name="McGuire P.E."/>
            <person name="Liu S."/>
            <person name="Long H."/>
            <person name="Ramasamy R.K."/>
            <person name="Rodriguez J.C."/>
            <person name="Van S.L."/>
            <person name="Yuan L."/>
            <person name="Wang Z."/>
            <person name="Xia Z."/>
            <person name="Xiao L."/>
            <person name="Anderson O.D."/>
            <person name="Ouyang S."/>
            <person name="Liang Y."/>
            <person name="Zimin A.V."/>
            <person name="Pertea G."/>
            <person name="Qi P."/>
            <person name="Bennetzen J.L."/>
            <person name="Dai X."/>
            <person name="Dawson M.W."/>
            <person name="Muller H.G."/>
            <person name="Kugler K."/>
            <person name="Rivarola-Duarte L."/>
            <person name="Spannagl M."/>
            <person name="Mayer K.F.X."/>
            <person name="Lu F.H."/>
            <person name="Bevan M.W."/>
            <person name="Leroy P."/>
            <person name="Li P."/>
            <person name="You F.M."/>
            <person name="Sun Q."/>
            <person name="Liu Z."/>
            <person name="Lyons E."/>
            <person name="Wicker T."/>
            <person name="Salzberg S.L."/>
            <person name="Devos K.M."/>
            <person name="Dvorak J."/>
        </authorList>
    </citation>
    <scope>NUCLEOTIDE SEQUENCE [LARGE SCALE GENOMIC DNA]</scope>
    <source>
        <strain evidence="1">cv. AL8/78</strain>
    </source>
</reference>
<sequence length="234" mass="25944">GSLGPLVWETNEVAQSWHLQPPHQSCLERLFGHGALCGGWLQPRCLQLGPIFGGVCRPCNMDDLGNMDDRKKVVRASVYSSETQEWTSPASIHVGSVGALGAGMVGRPGVLVGQALHVLIDRYEGDSCIIKYDLGSHSLSVIDLPGLCVFMRKNPLLILSEDGRLGVVDLDEHGLCHMWSVEVSVDGVASWIKLREMDFGTPWQYQELRFSRVCWLCGGHRYPCCGHKYWCIHN</sequence>
<protein>
    <submittedName>
        <fullName evidence="1">Uncharacterized protein</fullName>
    </submittedName>
</protein>
<evidence type="ECO:0000313" key="1">
    <source>
        <dbReference type="EnsemblPlants" id="AET5Gv20657900.2"/>
    </source>
</evidence>
<proteinExistence type="predicted"/>
<dbReference type="PANTHER" id="PTHR33186">
    <property type="entry name" value="OS10G0136150 PROTEIN-RELATED"/>
    <property type="match status" value="1"/>
</dbReference>
<reference evidence="2" key="1">
    <citation type="journal article" date="2014" name="Science">
        <title>Ancient hybridizations among the ancestral genomes of bread wheat.</title>
        <authorList>
            <consortium name="International Wheat Genome Sequencing Consortium,"/>
            <person name="Marcussen T."/>
            <person name="Sandve S.R."/>
            <person name="Heier L."/>
            <person name="Spannagl M."/>
            <person name="Pfeifer M."/>
            <person name="Jakobsen K.S."/>
            <person name="Wulff B.B."/>
            <person name="Steuernagel B."/>
            <person name="Mayer K.F."/>
            <person name="Olsen O.A."/>
        </authorList>
    </citation>
    <scope>NUCLEOTIDE SEQUENCE [LARGE SCALE GENOMIC DNA]</scope>
    <source>
        <strain evidence="2">cv. AL8/78</strain>
    </source>
</reference>
<name>A0A453L7I4_AEGTS</name>
<reference evidence="1" key="4">
    <citation type="submission" date="2019-03" db="UniProtKB">
        <authorList>
            <consortium name="EnsemblPlants"/>
        </authorList>
    </citation>
    <scope>IDENTIFICATION</scope>
</reference>
<accession>A0A453L7I4</accession>
<evidence type="ECO:0000313" key="2">
    <source>
        <dbReference type="Proteomes" id="UP000015105"/>
    </source>
</evidence>
<organism evidence="1 2">
    <name type="scientific">Aegilops tauschii subsp. strangulata</name>
    <name type="common">Goatgrass</name>
    <dbReference type="NCBI Taxonomy" id="200361"/>
    <lineage>
        <taxon>Eukaryota</taxon>
        <taxon>Viridiplantae</taxon>
        <taxon>Streptophyta</taxon>
        <taxon>Embryophyta</taxon>
        <taxon>Tracheophyta</taxon>
        <taxon>Spermatophyta</taxon>
        <taxon>Magnoliopsida</taxon>
        <taxon>Liliopsida</taxon>
        <taxon>Poales</taxon>
        <taxon>Poaceae</taxon>
        <taxon>BOP clade</taxon>
        <taxon>Pooideae</taxon>
        <taxon>Triticodae</taxon>
        <taxon>Triticeae</taxon>
        <taxon>Triticinae</taxon>
        <taxon>Aegilops</taxon>
    </lineage>
</organism>